<feature type="chain" id="PRO_5002533002" description="Secretion system C-terminal sorting domain-containing protein" evidence="1">
    <location>
        <begin position="28"/>
        <end position="488"/>
    </location>
</feature>
<organism evidence="2 3">
    <name type="scientific">Candidatus Nomurabacteria bacterium GW2011_GWB1_37_5</name>
    <dbReference type="NCBI Taxonomy" id="1618742"/>
    <lineage>
        <taxon>Bacteria</taxon>
        <taxon>Candidatus Nomuraibacteriota</taxon>
    </lineage>
</organism>
<dbReference type="PANTHER" id="PTHR42754">
    <property type="entry name" value="ENDOGLUCANASE"/>
    <property type="match status" value="1"/>
</dbReference>
<dbReference type="AlphaFoldDB" id="A0A0G0K2S6"/>
<gene>
    <name evidence="2" type="ORF">US50_C0030G0008</name>
</gene>
<dbReference type="SUPFAM" id="SSF63829">
    <property type="entry name" value="Calcium-dependent phosphotriesterase"/>
    <property type="match status" value="1"/>
</dbReference>
<protein>
    <recommendedName>
        <fullName evidence="4">Secretion system C-terminal sorting domain-containing protein</fullName>
    </recommendedName>
</protein>
<dbReference type="Proteomes" id="UP000033876">
    <property type="component" value="Unassembled WGS sequence"/>
</dbReference>
<dbReference type="EMBL" id="LBTF01000030">
    <property type="protein sequence ID" value="KKQ34951.1"/>
    <property type="molecule type" value="Genomic_DNA"/>
</dbReference>
<name>A0A0G0K2S6_9BACT</name>
<evidence type="ECO:0000313" key="2">
    <source>
        <dbReference type="EMBL" id="KKQ34951.1"/>
    </source>
</evidence>
<dbReference type="PANTHER" id="PTHR42754:SF1">
    <property type="entry name" value="LIPOPROTEIN"/>
    <property type="match status" value="1"/>
</dbReference>
<comment type="caution">
    <text evidence="2">The sequence shown here is derived from an EMBL/GenBank/DDBJ whole genome shotgun (WGS) entry which is preliminary data.</text>
</comment>
<keyword evidence="1" id="KW-0732">Signal</keyword>
<accession>A0A0G0K2S6</accession>
<reference evidence="2 3" key="1">
    <citation type="journal article" date="2015" name="Nature">
        <title>rRNA introns, odd ribosomes, and small enigmatic genomes across a large radiation of phyla.</title>
        <authorList>
            <person name="Brown C.T."/>
            <person name="Hug L.A."/>
            <person name="Thomas B.C."/>
            <person name="Sharon I."/>
            <person name="Castelle C.J."/>
            <person name="Singh A."/>
            <person name="Wilkins M.J."/>
            <person name="Williams K.H."/>
            <person name="Banfield J.F."/>
        </authorList>
    </citation>
    <scope>NUCLEOTIDE SEQUENCE [LARGE SCALE GENOMIC DNA]</scope>
</reference>
<feature type="signal peptide" evidence="1">
    <location>
        <begin position="1"/>
        <end position="27"/>
    </location>
</feature>
<sequence>MKKNPRPTMHIVCKAVFFFLTASFASAQEIILQSEFSDANYPTKTKLVKDANSNYLISGTVYPFANFGSNQAFLMKLDENGNFQWKKTFSSNAGSDNILMVTGLQNSANNGTAVLVNDPEPFGSARFRDARVVNFSSEGDIQWDVHYGKKEINFGNDLKRTSDNGFVVCGLTGDMDCANDILLIKLDSLGNQEWIKSYGNAFVEEQSMHVTVTDSGYILAVNSNSISYLLFVSLDGDSLQKIDLPCFNCYIISATLYPSGNALAILSRENFGAQRLIISYYGLLDEIIWYPILENEQNVAIFDLVTDQDCGFITCGVKLPTDNSENYDIFLAKLGFGSELKWTHAWSSSSRSEMISSVLPEGNGDYTLSAQSRDLDQNGDASNYNLLFLKTNPGLINETPESLPINSEPPKVFFDQKISEVKVELPVSVDKNFCAFRVFDPLGREVLDQKIFSYEASFGFNDYSAGIYFFELEYNHKLFSGKFYLNKN</sequence>
<proteinExistence type="predicted"/>
<evidence type="ECO:0000256" key="1">
    <source>
        <dbReference type="SAM" id="SignalP"/>
    </source>
</evidence>
<evidence type="ECO:0008006" key="4">
    <source>
        <dbReference type="Google" id="ProtNLM"/>
    </source>
</evidence>
<evidence type="ECO:0000313" key="3">
    <source>
        <dbReference type="Proteomes" id="UP000033876"/>
    </source>
</evidence>